<dbReference type="PANTHER" id="PTHR33376:SF15">
    <property type="entry name" value="BLL6794 PROTEIN"/>
    <property type="match status" value="1"/>
</dbReference>
<dbReference type="SUPFAM" id="SSF53850">
    <property type="entry name" value="Periplasmic binding protein-like II"/>
    <property type="match status" value="1"/>
</dbReference>
<name>A0AAU0UQP0_9FIRM</name>
<dbReference type="InterPro" id="IPR038404">
    <property type="entry name" value="TRAP_DctP_sf"/>
</dbReference>
<sequence length="370" mass="41020">MTVFKKRMVILIVVLVMLFAVSVTGCGQQEEVQKNAEPEKKVEENTAKEPSPVKEEKIVLKLAHSFPESHYLAKEGGIWWAERVKELTNGKVDFEYYPAEQLGKANKLLDVVKNKVAAVAYVGVGYYSDKLPLSTVGQLPGNYNTSKEGSRAYWKVIKDTLIEKEFLPNKIRPVFAAVLPPYQIVTMDKKFNSLDDLKGLKIRTGGVQSLLVEAAGGAPVSMPATEIYTGMQRKTLDGTLLPFTSFKPYQVEKIVQYSTSNVNMGTFAVTYAINEDVWQSLPEDVQQAMLQAGEETIDHMSEYQDANISELGAEFKDAGIDIYEVDSDTLDTLNAKLAPVMANWAKQLDDKGLAGTEVLDAFEKAVEDVK</sequence>
<accession>A0AAU0UQP0</accession>
<organism evidence="3 4">
    <name type="scientific">Metallumcola ferriviriculae</name>
    <dbReference type="NCBI Taxonomy" id="3039180"/>
    <lineage>
        <taxon>Bacteria</taxon>
        <taxon>Bacillati</taxon>
        <taxon>Bacillota</taxon>
        <taxon>Clostridia</taxon>
        <taxon>Neomoorellales</taxon>
        <taxon>Desulfitibacteraceae</taxon>
        <taxon>Metallumcola</taxon>
    </lineage>
</organism>
<reference evidence="3 4" key="1">
    <citation type="submission" date="2023-04" db="EMBL/GenBank/DDBJ databases">
        <authorList>
            <person name="Hsu D."/>
        </authorList>
    </citation>
    <scope>NUCLEOTIDE SEQUENCE [LARGE SCALE GENOMIC DNA]</scope>
    <source>
        <strain evidence="3 4">MK1</strain>
    </source>
</reference>
<dbReference type="Gene3D" id="3.40.190.170">
    <property type="entry name" value="Bacterial extracellular solute-binding protein, family 7"/>
    <property type="match status" value="1"/>
</dbReference>
<gene>
    <name evidence="3" type="primary">dctP</name>
    <name evidence="3" type="ORF">MFMK1_002520</name>
</gene>
<feature type="compositionally biased region" description="Basic and acidic residues" evidence="2">
    <location>
        <begin position="31"/>
        <end position="50"/>
    </location>
</feature>
<keyword evidence="1" id="KW-0732">Signal</keyword>
<dbReference type="PROSITE" id="PS51257">
    <property type="entry name" value="PROKAR_LIPOPROTEIN"/>
    <property type="match status" value="1"/>
</dbReference>
<dbReference type="InterPro" id="IPR018389">
    <property type="entry name" value="DctP_fam"/>
</dbReference>
<proteinExistence type="predicted"/>
<feature type="region of interest" description="Disordered" evidence="2">
    <location>
        <begin position="30"/>
        <end position="50"/>
    </location>
</feature>
<dbReference type="RefSeq" id="WP_366922089.1">
    <property type="nucleotide sequence ID" value="NZ_CP121694.1"/>
</dbReference>
<evidence type="ECO:0000256" key="2">
    <source>
        <dbReference type="SAM" id="MobiDB-lite"/>
    </source>
</evidence>
<protein>
    <submittedName>
        <fullName evidence="3">TRAP transporter substrate-binding protein DctP</fullName>
    </submittedName>
</protein>
<dbReference type="GO" id="GO:0055085">
    <property type="term" value="P:transmembrane transport"/>
    <property type="evidence" value="ECO:0007669"/>
    <property type="project" value="InterPro"/>
</dbReference>
<dbReference type="PANTHER" id="PTHR33376">
    <property type="match status" value="1"/>
</dbReference>
<evidence type="ECO:0000313" key="4">
    <source>
        <dbReference type="Proteomes" id="UP001329915"/>
    </source>
</evidence>
<dbReference type="Pfam" id="PF03480">
    <property type="entry name" value="DctP"/>
    <property type="match status" value="1"/>
</dbReference>
<keyword evidence="4" id="KW-1185">Reference proteome</keyword>
<dbReference type="KEGG" id="dbc:MFMK1_002520"/>
<evidence type="ECO:0000256" key="1">
    <source>
        <dbReference type="ARBA" id="ARBA00022729"/>
    </source>
</evidence>
<dbReference type="CDD" id="cd13601">
    <property type="entry name" value="PBP2_TRAP_DctP1_3_4_like"/>
    <property type="match status" value="1"/>
</dbReference>
<dbReference type="Proteomes" id="UP001329915">
    <property type="component" value="Chromosome"/>
</dbReference>
<dbReference type="AlphaFoldDB" id="A0AAU0UQP0"/>
<dbReference type="NCBIfam" id="NF037995">
    <property type="entry name" value="TRAP_S1"/>
    <property type="match status" value="1"/>
</dbReference>
<evidence type="ECO:0000313" key="3">
    <source>
        <dbReference type="EMBL" id="WRO22682.1"/>
    </source>
</evidence>
<dbReference type="EMBL" id="CP121694">
    <property type="protein sequence ID" value="WRO22682.1"/>
    <property type="molecule type" value="Genomic_DNA"/>
</dbReference>